<evidence type="ECO:0000256" key="6">
    <source>
        <dbReference type="ARBA" id="ARBA00023145"/>
    </source>
</evidence>
<keyword evidence="7" id="KW-1015">Disulfide bond</keyword>
<dbReference type="InterPro" id="IPR000169">
    <property type="entry name" value="Pept_cys_AS"/>
</dbReference>
<dbReference type="InterPro" id="IPR025660">
    <property type="entry name" value="Pept_his_AS"/>
</dbReference>
<dbReference type="GO" id="GO:0006508">
    <property type="term" value="P:proteolysis"/>
    <property type="evidence" value="ECO:0007669"/>
    <property type="project" value="UniProtKB-KW"/>
</dbReference>
<dbReference type="AlphaFoldDB" id="A0A0B5IZ64"/>
<dbReference type="PANTHER" id="PTHR12411">
    <property type="entry name" value="CYSTEINE PROTEASE FAMILY C1-RELATED"/>
    <property type="match status" value="1"/>
</dbReference>
<dbReference type="PRINTS" id="PR00705">
    <property type="entry name" value="PAPAIN"/>
</dbReference>
<proteinExistence type="evidence at transcript level"/>
<accession>A0A0B5IZ64</accession>
<evidence type="ECO:0000256" key="3">
    <source>
        <dbReference type="ARBA" id="ARBA00022729"/>
    </source>
</evidence>
<dbReference type="FunFam" id="3.90.70.10:FF:000031">
    <property type="entry name" value="Cathepsin B"/>
    <property type="match status" value="1"/>
</dbReference>
<evidence type="ECO:0000256" key="2">
    <source>
        <dbReference type="ARBA" id="ARBA00022670"/>
    </source>
</evidence>
<dbReference type="InterPro" id="IPR038765">
    <property type="entry name" value="Papain-like_cys_pep_sf"/>
</dbReference>
<dbReference type="GO" id="GO:0004197">
    <property type="term" value="F:cysteine-type endopeptidase activity"/>
    <property type="evidence" value="ECO:0007669"/>
    <property type="project" value="InterPro"/>
</dbReference>
<keyword evidence="6" id="KW-0865">Zymogen</keyword>
<dbReference type="Gene3D" id="3.90.70.10">
    <property type="entry name" value="Cysteine proteinases"/>
    <property type="match status" value="1"/>
</dbReference>
<keyword evidence="4" id="KW-0378">Hydrolase</keyword>
<dbReference type="PROSITE" id="PS00139">
    <property type="entry name" value="THIOL_PROTEASE_CYS"/>
    <property type="match status" value="1"/>
</dbReference>
<dbReference type="Pfam" id="PF00112">
    <property type="entry name" value="Peptidase_C1"/>
    <property type="match status" value="1"/>
</dbReference>
<feature type="domain" description="Peptidase C1A papain C-terminal" evidence="9">
    <location>
        <begin position="83"/>
        <end position="321"/>
    </location>
</feature>
<evidence type="ECO:0000256" key="7">
    <source>
        <dbReference type="ARBA" id="ARBA00023157"/>
    </source>
</evidence>
<protein>
    <submittedName>
        <fullName evidence="10">C1 family cathepsin B22</fullName>
    </submittedName>
</protein>
<dbReference type="InterPro" id="IPR012599">
    <property type="entry name" value="Propeptide_C1A"/>
</dbReference>
<dbReference type="InterPro" id="IPR013128">
    <property type="entry name" value="Peptidase_C1A"/>
</dbReference>
<reference evidence="10" key="1">
    <citation type="submission" date="2014-12" db="EMBL/GenBank/DDBJ databases">
        <title>Functional analysis of C1 family cysteine peptidases in the larval gut of Tenebrio molitor and Tribolium castaneum.</title>
        <authorList>
            <person name="Martynov A."/>
            <person name="Elpidina E."/>
            <person name="Perkin L."/>
            <person name="Oppert B."/>
        </authorList>
    </citation>
    <scope>NUCLEOTIDE SEQUENCE</scope>
</reference>
<dbReference type="PROSITE" id="PS00639">
    <property type="entry name" value="THIOL_PROTEASE_HIS"/>
    <property type="match status" value="1"/>
</dbReference>
<organism evidence="10">
    <name type="scientific">Tenebrio molitor</name>
    <name type="common">Yellow mealworm beetle</name>
    <dbReference type="NCBI Taxonomy" id="7067"/>
    <lineage>
        <taxon>Eukaryota</taxon>
        <taxon>Metazoa</taxon>
        <taxon>Ecdysozoa</taxon>
        <taxon>Arthropoda</taxon>
        <taxon>Hexapoda</taxon>
        <taxon>Insecta</taxon>
        <taxon>Pterygota</taxon>
        <taxon>Neoptera</taxon>
        <taxon>Endopterygota</taxon>
        <taxon>Coleoptera</taxon>
        <taxon>Polyphaga</taxon>
        <taxon>Cucujiformia</taxon>
        <taxon>Tenebrionidae</taxon>
        <taxon>Tenebrio</taxon>
    </lineage>
</organism>
<evidence type="ECO:0000313" key="10">
    <source>
        <dbReference type="EMBL" id="AJF94893.1"/>
    </source>
</evidence>
<feature type="chain" id="PRO_5018680158" evidence="8">
    <location>
        <begin position="21"/>
        <end position="349"/>
    </location>
</feature>
<dbReference type="CDD" id="cd02620">
    <property type="entry name" value="Peptidase_C1A_CathepsinB"/>
    <property type="match status" value="1"/>
</dbReference>
<dbReference type="InterPro" id="IPR000668">
    <property type="entry name" value="Peptidase_C1A_C"/>
</dbReference>
<evidence type="ECO:0000256" key="4">
    <source>
        <dbReference type="ARBA" id="ARBA00022801"/>
    </source>
</evidence>
<keyword evidence="3 8" id="KW-0732">Signal</keyword>
<comment type="similarity">
    <text evidence="1">Belongs to the peptidase C1 family.</text>
</comment>
<dbReference type="SMART" id="SM00645">
    <property type="entry name" value="Pept_C1"/>
    <property type="match status" value="1"/>
</dbReference>
<feature type="signal peptide" evidence="8">
    <location>
        <begin position="1"/>
        <end position="20"/>
    </location>
</feature>
<name>A0A0B5IZ64_TENMO</name>
<evidence type="ECO:0000256" key="8">
    <source>
        <dbReference type="SAM" id="SignalP"/>
    </source>
</evidence>
<keyword evidence="2" id="KW-0645">Protease</keyword>
<keyword evidence="5" id="KW-0788">Thiol protease</keyword>
<evidence type="ECO:0000259" key="9">
    <source>
        <dbReference type="SMART" id="SM00645"/>
    </source>
</evidence>
<evidence type="ECO:0000256" key="1">
    <source>
        <dbReference type="ARBA" id="ARBA00008455"/>
    </source>
</evidence>
<dbReference type="EMBL" id="KP303294">
    <property type="protein sequence ID" value="AJF94893.1"/>
    <property type="molecule type" value="mRNA"/>
</dbReference>
<dbReference type="Pfam" id="PF08127">
    <property type="entry name" value="Propeptide_C1"/>
    <property type="match status" value="1"/>
</dbReference>
<sequence>MNYSLVSTLILVVLFTTAVTLISPRRSLINRVNIIQSTWVAGENFPDSTTTEDLKHLNGFLGVDPDPDFTIQKKTHVIPRNEIPARFDAREKWPECRGIIENIMDQGICGSCWAFSSAEVMSDRLCIASNGTEKFVFSPEDLLECCVNCRNQCLGGYMNRAFQYWIKNGVVSGGGYNSNLGCKPYSGSAYINGRVSTCTKNCQVGYTTIYNDDKKFGGSVYGVSAAVDQIQMEIMLNGPVVAGYQVYEDFYLYKKGVYKHVTGQKMGNHAVKIVGWGTENGTPYWLVANSWGRNWGDLGGFFKILRGKNHCGIESNIVTAKSSSSSSYISSLLFILTAAAVNSTSFLSK</sequence>
<dbReference type="SUPFAM" id="SSF54001">
    <property type="entry name" value="Cysteine proteinases"/>
    <property type="match status" value="1"/>
</dbReference>
<evidence type="ECO:0000256" key="5">
    <source>
        <dbReference type="ARBA" id="ARBA00022807"/>
    </source>
</evidence>